<organism evidence="1 2">
    <name type="scientific">Friedmanniomyces simplex</name>
    <dbReference type="NCBI Taxonomy" id="329884"/>
    <lineage>
        <taxon>Eukaryota</taxon>
        <taxon>Fungi</taxon>
        <taxon>Dikarya</taxon>
        <taxon>Ascomycota</taxon>
        <taxon>Pezizomycotina</taxon>
        <taxon>Dothideomycetes</taxon>
        <taxon>Dothideomycetidae</taxon>
        <taxon>Mycosphaerellales</taxon>
        <taxon>Teratosphaeriaceae</taxon>
        <taxon>Friedmanniomyces</taxon>
    </lineage>
</organism>
<comment type="caution">
    <text evidence="1">The sequence shown here is derived from an EMBL/GenBank/DDBJ whole genome shotgun (WGS) entry which is preliminary data.</text>
</comment>
<keyword evidence="2" id="KW-1185">Reference proteome</keyword>
<dbReference type="EMBL" id="NAJQ01000215">
    <property type="protein sequence ID" value="TKA74727.1"/>
    <property type="molecule type" value="Genomic_DNA"/>
</dbReference>
<evidence type="ECO:0000313" key="2">
    <source>
        <dbReference type="Proteomes" id="UP000309340"/>
    </source>
</evidence>
<dbReference type="Proteomes" id="UP000309340">
    <property type="component" value="Unassembled WGS sequence"/>
</dbReference>
<evidence type="ECO:0000313" key="1">
    <source>
        <dbReference type="EMBL" id="TKA74727.1"/>
    </source>
</evidence>
<proteinExistence type="predicted"/>
<reference evidence="1 2" key="1">
    <citation type="submission" date="2017-03" db="EMBL/GenBank/DDBJ databases">
        <title>Genomes of endolithic fungi from Antarctica.</title>
        <authorList>
            <person name="Coleine C."/>
            <person name="Masonjones S."/>
            <person name="Stajich J.E."/>
        </authorList>
    </citation>
    <scope>NUCLEOTIDE SEQUENCE [LARGE SCALE GENOMIC DNA]</scope>
    <source>
        <strain evidence="1 2">CCFEE 5184</strain>
    </source>
</reference>
<dbReference type="AlphaFoldDB" id="A0A4U0XF92"/>
<dbReference type="OrthoDB" id="3903686at2759"/>
<name>A0A4U0XF92_9PEZI</name>
<gene>
    <name evidence="1" type="ORF">B0A55_04029</name>
</gene>
<feature type="non-terminal residue" evidence="1">
    <location>
        <position position="1"/>
    </location>
</feature>
<protein>
    <submittedName>
        <fullName evidence="1">Uncharacterized protein</fullName>
    </submittedName>
</protein>
<sequence length="86" mass="10006">PFPPSALAWLMREAVPAGQADVDFQREERLQEDFESFQGLWEAEDGEVGVAAREHRLRVDLVDAAMCSRWRQFENVRKDKGEWETL</sequence>
<accession>A0A4U0XF92</accession>